<keyword evidence="1" id="KW-0732">Signal</keyword>
<feature type="chain" id="PRO_5021951687" description="Lipoprotein" evidence="1">
    <location>
        <begin position="22"/>
        <end position="163"/>
    </location>
</feature>
<proteinExistence type="predicted"/>
<comment type="caution">
    <text evidence="2">The sequence shown here is derived from an EMBL/GenBank/DDBJ whole genome shotgun (WGS) entry which is preliminary data.</text>
</comment>
<keyword evidence="3" id="KW-1185">Reference proteome</keyword>
<gene>
    <name evidence="2" type="ORF">FOF46_29050</name>
</gene>
<protein>
    <recommendedName>
        <fullName evidence="4">Lipoprotein</fullName>
    </recommendedName>
</protein>
<dbReference type="PROSITE" id="PS51257">
    <property type="entry name" value="PROKAR_LIPOPROTEIN"/>
    <property type="match status" value="1"/>
</dbReference>
<feature type="signal peptide" evidence="1">
    <location>
        <begin position="1"/>
        <end position="21"/>
    </location>
</feature>
<evidence type="ECO:0000313" key="2">
    <source>
        <dbReference type="EMBL" id="TSE03505.1"/>
    </source>
</evidence>
<sequence>MKYIFILLCLPLLANTTMSCKNDDDRASDMTPDIDANASAEIVSVVVSGDENSYSFNVGIKSPDTGCNQYADWWEVISEDGKLLYRRILAHSHVNEQPFVRSGGSVAISKDQIVYVRAHMNTSGYGTKVFKGNVSQGFVEGTLDKTFAAELETAQPLPDGCAF</sequence>
<reference evidence="2 3" key="1">
    <citation type="submission" date="2019-07" db="EMBL/GenBank/DDBJ databases">
        <title>The draft genome sequence of Aquimarina algiphila M91.</title>
        <authorList>
            <person name="Meng X."/>
        </authorList>
    </citation>
    <scope>NUCLEOTIDE SEQUENCE [LARGE SCALE GENOMIC DNA]</scope>
    <source>
        <strain evidence="2 3">M91</strain>
    </source>
</reference>
<evidence type="ECO:0008006" key="4">
    <source>
        <dbReference type="Google" id="ProtNLM"/>
    </source>
</evidence>
<dbReference type="OrthoDB" id="573055at2"/>
<dbReference type="EMBL" id="VLNR01000107">
    <property type="protein sequence ID" value="TSE03505.1"/>
    <property type="molecule type" value="Genomic_DNA"/>
</dbReference>
<evidence type="ECO:0000313" key="3">
    <source>
        <dbReference type="Proteomes" id="UP000318833"/>
    </source>
</evidence>
<dbReference type="AlphaFoldDB" id="A0A554VAZ3"/>
<evidence type="ECO:0000256" key="1">
    <source>
        <dbReference type="SAM" id="SignalP"/>
    </source>
</evidence>
<organism evidence="2 3">
    <name type="scientific">Aquimarina algiphila</name>
    <dbReference type="NCBI Taxonomy" id="2047982"/>
    <lineage>
        <taxon>Bacteria</taxon>
        <taxon>Pseudomonadati</taxon>
        <taxon>Bacteroidota</taxon>
        <taxon>Flavobacteriia</taxon>
        <taxon>Flavobacteriales</taxon>
        <taxon>Flavobacteriaceae</taxon>
        <taxon>Aquimarina</taxon>
    </lineage>
</organism>
<dbReference type="RefSeq" id="WP_143918955.1">
    <property type="nucleotide sequence ID" value="NZ_CANLFO010000004.1"/>
</dbReference>
<accession>A0A554VAZ3</accession>
<name>A0A554VAZ3_9FLAO</name>
<dbReference type="Proteomes" id="UP000318833">
    <property type="component" value="Unassembled WGS sequence"/>
</dbReference>